<accession>A0A0D1VKS9</accession>
<evidence type="ECO:0000313" key="6">
    <source>
        <dbReference type="Proteomes" id="UP000182836"/>
    </source>
</evidence>
<dbReference type="GeneID" id="42306649"/>
<keyword evidence="5" id="KW-1185">Reference proteome</keyword>
<keyword evidence="2" id="KW-0732">Signal</keyword>
<evidence type="ECO:0000313" key="4">
    <source>
        <dbReference type="EMBL" id="SDJ47393.1"/>
    </source>
</evidence>
<dbReference type="EMBL" id="LGUG01000004">
    <property type="protein sequence ID" value="KON96737.1"/>
    <property type="molecule type" value="Genomic_DNA"/>
</dbReference>
<dbReference type="PATRIC" id="fig|47500.8.peg.6406"/>
<dbReference type="Proteomes" id="UP000182836">
    <property type="component" value="Unassembled WGS sequence"/>
</dbReference>
<feature type="chain" id="PRO_5010414610" evidence="2">
    <location>
        <begin position="22"/>
        <end position="67"/>
    </location>
</feature>
<dbReference type="AlphaFoldDB" id="A0A0D1VKS9"/>
<feature type="signal peptide" evidence="2">
    <location>
        <begin position="1"/>
        <end position="21"/>
    </location>
</feature>
<sequence>MKRLSLAVLATSLLLPGCASSKPSLPRDNGGTMVAQGKSEDRTSDARSFAVFLDERQRHTIIVNIKA</sequence>
<gene>
    <name evidence="3" type="ORF">AF333_15885</name>
    <name evidence="4" type="ORF">SAMN04487909_118100</name>
</gene>
<evidence type="ECO:0000313" key="5">
    <source>
        <dbReference type="Proteomes" id="UP000037269"/>
    </source>
</evidence>
<dbReference type="EMBL" id="FNED01000018">
    <property type="protein sequence ID" value="SDJ47393.1"/>
    <property type="molecule type" value="Genomic_DNA"/>
</dbReference>
<dbReference type="RefSeq" id="WP_043063486.1">
    <property type="nucleotide sequence ID" value="NZ_BJOA01000258.1"/>
</dbReference>
<evidence type="ECO:0000256" key="1">
    <source>
        <dbReference type="SAM" id="MobiDB-lite"/>
    </source>
</evidence>
<organism evidence="3 5">
    <name type="scientific">Aneurinibacillus migulanus</name>
    <name type="common">Bacillus migulanus</name>
    <dbReference type="NCBI Taxonomy" id="47500"/>
    <lineage>
        <taxon>Bacteria</taxon>
        <taxon>Bacillati</taxon>
        <taxon>Bacillota</taxon>
        <taxon>Bacilli</taxon>
        <taxon>Bacillales</taxon>
        <taxon>Paenibacillaceae</taxon>
        <taxon>Aneurinibacillus group</taxon>
        <taxon>Aneurinibacillus</taxon>
    </lineage>
</organism>
<dbReference type="Proteomes" id="UP000037269">
    <property type="component" value="Unassembled WGS sequence"/>
</dbReference>
<proteinExistence type="predicted"/>
<feature type="region of interest" description="Disordered" evidence="1">
    <location>
        <begin position="22"/>
        <end position="41"/>
    </location>
</feature>
<protein>
    <submittedName>
        <fullName evidence="3">Uncharacterized protein</fullName>
    </submittedName>
</protein>
<name>A0A0D1VKS9_ANEMI</name>
<evidence type="ECO:0000256" key="2">
    <source>
        <dbReference type="SAM" id="SignalP"/>
    </source>
</evidence>
<evidence type="ECO:0000313" key="3">
    <source>
        <dbReference type="EMBL" id="KON96737.1"/>
    </source>
</evidence>
<reference evidence="4 6" key="2">
    <citation type="submission" date="2016-10" db="EMBL/GenBank/DDBJ databases">
        <authorList>
            <person name="de Groot N.N."/>
        </authorList>
    </citation>
    <scope>NUCLEOTIDE SEQUENCE [LARGE SCALE GENOMIC DNA]</scope>
    <source>
        <strain evidence="4 6">DSM 2895</strain>
    </source>
</reference>
<reference evidence="3 5" key="1">
    <citation type="submission" date="2015-07" db="EMBL/GenBank/DDBJ databases">
        <title>Fjat-14205 dsm 2895.</title>
        <authorList>
            <person name="Liu B."/>
            <person name="Wang J."/>
            <person name="Zhu Y."/>
            <person name="Liu G."/>
            <person name="Chen Q."/>
            <person name="Chen Z."/>
            <person name="Lan J."/>
            <person name="Che J."/>
            <person name="Ge C."/>
            <person name="Shi H."/>
            <person name="Pan Z."/>
            <person name="Liu X."/>
        </authorList>
    </citation>
    <scope>NUCLEOTIDE SEQUENCE [LARGE SCALE GENOMIC DNA]</scope>
    <source>
        <strain evidence="3 5">DSM 2895</strain>
    </source>
</reference>